<feature type="transmembrane region" description="Helical" evidence="11">
    <location>
        <begin position="61"/>
        <end position="79"/>
    </location>
</feature>
<evidence type="ECO:0000256" key="8">
    <source>
        <dbReference type="ARBA" id="ARBA00023201"/>
    </source>
</evidence>
<dbReference type="InterPro" id="IPR006153">
    <property type="entry name" value="Cation/H_exchanger_TM"/>
</dbReference>
<protein>
    <recommendedName>
        <fullName evidence="9">Sodium/hydrogen exchanger</fullName>
    </recommendedName>
</protein>
<evidence type="ECO:0000256" key="7">
    <source>
        <dbReference type="ARBA" id="ARBA00023136"/>
    </source>
</evidence>
<feature type="transmembrane region" description="Helical" evidence="11">
    <location>
        <begin position="145"/>
        <end position="166"/>
    </location>
</feature>
<dbReference type="PANTHER" id="PTHR10110:SF125">
    <property type="entry name" value="SODIUM_HYDROGEN EXCHANGER"/>
    <property type="match status" value="1"/>
</dbReference>
<keyword evidence="5" id="KW-0915">Sodium</keyword>
<dbReference type="NCBIfam" id="TIGR00840">
    <property type="entry name" value="b_cpa1"/>
    <property type="match status" value="1"/>
</dbReference>
<dbReference type="GO" id="GO:0005886">
    <property type="term" value="C:plasma membrane"/>
    <property type="evidence" value="ECO:0007669"/>
    <property type="project" value="TreeGrafter"/>
</dbReference>
<evidence type="ECO:0000256" key="4">
    <source>
        <dbReference type="ARBA" id="ARBA00022989"/>
    </source>
</evidence>
<evidence type="ECO:0000256" key="9">
    <source>
        <dbReference type="RuleBase" id="RU003722"/>
    </source>
</evidence>
<keyword evidence="13" id="KW-1185">Reference proteome</keyword>
<organism evidence="13 14">
    <name type="scientific">Mesorhabditis belari</name>
    <dbReference type="NCBI Taxonomy" id="2138241"/>
    <lineage>
        <taxon>Eukaryota</taxon>
        <taxon>Metazoa</taxon>
        <taxon>Ecdysozoa</taxon>
        <taxon>Nematoda</taxon>
        <taxon>Chromadorea</taxon>
        <taxon>Rhabditida</taxon>
        <taxon>Rhabditina</taxon>
        <taxon>Rhabditomorpha</taxon>
        <taxon>Rhabditoidea</taxon>
        <taxon>Rhabditidae</taxon>
        <taxon>Mesorhabditinae</taxon>
        <taxon>Mesorhabditis</taxon>
    </lineage>
</organism>
<reference evidence="14" key="1">
    <citation type="submission" date="2024-02" db="UniProtKB">
        <authorList>
            <consortium name="WormBaseParasite"/>
        </authorList>
    </citation>
    <scope>IDENTIFICATION</scope>
</reference>
<dbReference type="InterPro" id="IPR004709">
    <property type="entry name" value="NaH_exchanger"/>
</dbReference>
<evidence type="ECO:0000256" key="10">
    <source>
        <dbReference type="SAM" id="MobiDB-lite"/>
    </source>
</evidence>
<dbReference type="Gene3D" id="6.10.140.1330">
    <property type="match status" value="1"/>
</dbReference>
<keyword evidence="8 9" id="KW-0739">Sodium transport</keyword>
<evidence type="ECO:0000313" key="14">
    <source>
        <dbReference type="WBParaSite" id="MBELARI_LOCUS16864"/>
    </source>
</evidence>
<feature type="transmembrane region" description="Helical" evidence="11">
    <location>
        <begin position="266"/>
        <end position="291"/>
    </location>
</feature>
<comment type="similarity">
    <text evidence="9">Belongs to the monovalent cation:proton antiporter 1 (CPA1) transporter (TC 2.A.36) family.</text>
</comment>
<dbReference type="InterPro" id="IPR018422">
    <property type="entry name" value="Cation/H_exchanger_CPA1"/>
</dbReference>
<feature type="region of interest" description="Disordered" evidence="10">
    <location>
        <begin position="605"/>
        <end position="628"/>
    </location>
</feature>
<keyword evidence="9" id="KW-0050">Antiport</keyword>
<comment type="subcellular location">
    <subcellularLocation>
        <location evidence="1">Membrane</location>
        <topology evidence="1">Multi-pass membrane protein</topology>
    </subcellularLocation>
</comment>
<evidence type="ECO:0000256" key="2">
    <source>
        <dbReference type="ARBA" id="ARBA00022448"/>
    </source>
</evidence>
<evidence type="ECO:0000256" key="1">
    <source>
        <dbReference type="ARBA" id="ARBA00004141"/>
    </source>
</evidence>
<dbReference type="GO" id="GO:0098719">
    <property type="term" value="P:sodium ion import across plasma membrane"/>
    <property type="evidence" value="ECO:0007669"/>
    <property type="project" value="TreeGrafter"/>
</dbReference>
<dbReference type="Pfam" id="PF00999">
    <property type="entry name" value="Na_H_Exchanger"/>
    <property type="match status" value="1"/>
</dbReference>
<dbReference type="Proteomes" id="UP000887575">
    <property type="component" value="Unassembled WGS sequence"/>
</dbReference>
<name>A0AAF3ERX5_9BILA</name>
<feature type="transmembrane region" description="Helical" evidence="11">
    <location>
        <begin position="311"/>
        <end position="330"/>
    </location>
</feature>
<keyword evidence="3 9" id="KW-0812">Transmembrane</keyword>
<feature type="region of interest" description="Disordered" evidence="10">
    <location>
        <begin position="734"/>
        <end position="786"/>
    </location>
</feature>
<evidence type="ECO:0000256" key="3">
    <source>
        <dbReference type="ARBA" id="ARBA00022692"/>
    </source>
</evidence>
<keyword evidence="2 9" id="KW-0813">Transport</keyword>
<evidence type="ECO:0000313" key="13">
    <source>
        <dbReference type="Proteomes" id="UP000887575"/>
    </source>
</evidence>
<feature type="compositionally biased region" description="Basic and acidic residues" evidence="10">
    <location>
        <begin position="832"/>
        <end position="844"/>
    </location>
</feature>
<keyword evidence="7 11" id="KW-0472">Membrane</keyword>
<feature type="transmembrane region" description="Helical" evidence="11">
    <location>
        <begin position="117"/>
        <end position="133"/>
    </location>
</feature>
<accession>A0AAF3ERX5</accession>
<dbReference type="GO" id="GO:0015386">
    <property type="term" value="F:potassium:proton antiporter activity"/>
    <property type="evidence" value="ECO:0007669"/>
    <property type="project" value="TreeGrafter"/>
</dbReference>
<dbReference type="GO" id="GO:0051453">
    <property type="term" value="P:regulation of intracellular pH"/>
    <property type="evidence" value="ECO:0007669"/>
    <property type="project" value="TreeGrafter"/>
</dbReference>
<keyword evidence="6 9" id="KW-0406">Ion transport</keyword>
<keyword evidence="4 11" id="KW-1133">Transmembrane helix</keyword>
<dbReference type="AlphaFoldDB" id="A0AAF3ERX5"/>
<feature type="transmembrane region" description="Helical" evidence="11">
    <location>
        <begin position="351"/>
        <end position="368"/>
    </location>
</feature>
<evidence type="ECO:0000256" key="5">
    <source>
        <dbReference type="ARBA" id="ARBA00023053"/>
    </source>
</evidence>
<feature type="transmembrane region" description="Helical" evidence="11">
    <location>
        <begin position="91"/>
        <end position="111"/>
    </location>
</feature>
<evidence type="ECO:0000256" key="11">
    <source>
        <dbReference type="SAM" id="Phobius"/>
    </source>
</evidence>
<feature type="transmembrane region" description="Helical" evidence="11">
    <location>
        <begin position="178"/>
        <end position="200"/>
    </location>
</feature>
<proteinExistence type="inferred from homology"/>
<feature type="transmembrane region" description="Helical" evidence="11">
    <location>
        <begin position="374"/>
        <end position="395"/>
    </location>
</feature>
<evidence type="ECO:0000259" key="12">
    <source>
        <dbReference type="Pfam" id="PF00999"/>
    </source>
</evidence>
<feature type="domain" description="Cation/H+ exchanger transmembrane" evidence="12">
    <location>
        <begin position="71"/>
        <end position="469"/>
    </location>
</feature>
<dbReference type="PRINTS" id="PR01084">
    <property type="entry name" value="NAHEXCHNGR"/>
</dbReference>
<feature type="region of interest" description="Disordered" evidence="10">
    <location>
        <begin position="803"/>
        <end position="874"/>
    </location>
</feature>
<evidence type="ECO:0000256" key="6">
    <source>
        <dbReference type="ARBA" id="ARBA00023065"/>
    </source>
</evidence>
<feature type="region of interest" description="Disordered" evidence="10">
    <location>
        <begin position="689"/>
        <end position="708"/>
    </location>
</feature>
<dbReference type="GO" id="GO:0015385">
    <property type="term" value="F:sodium:proton antiporter activity"/>
    <property type="evidence" value="ECO:0007669"/>
    <property type="project" value="InterPro"/>
</dbReference>
<feature type="transmembrane region" description="Helical" evidence="11">
    <location>
        <begin position="446"/>
        <end position="468"/>
    </location>
</feature>
<dbReference type="PANTHER" id="PTHR10110">
    <property type="entry name" value="SODIUM/HYDROGEN EXCHANGER"/>
    <property type="match status" value="1"/>
</dbReference>
<dbReference type="WBParaSite" id="MBELARI_LOCUS16864">
    <property type="protein sequence ID" value="MBELARI_LOCUS16864"/>
    <property type="gene ID" value="MBELARI_LOCUS16864"/>
</dbReference>
<sequence length="874" mass="97520">MPSVVGSVRAEDPSSSAQYTALPLIGSSELENDTVAQPKDFEPIHDPAHQGSFFHFDETGAPLSILAVILMIGFLKAALIKSKRIPHSVLLLVFGSLAGFVLTLVFSNDIYLRPQWFFYYMLPPIVLEAGYFLKNKDFFHNIGTITLFAVVGTILNTAMIAGLLYLSRGWFKTIDLSFVEITLFSVLICAVDPVAVLCVFEDIHVNELLYICVFGESLLNDAVTIVLFNTISTLVPGGSDAAQANEIHIGPYECANAVWHFFRVSFGGIGCGIIGGYITVVFMRLLVTFQIAQPINLIACPIVCYLMTESMHLSAILSIVVIGILMKNYMPGNVTDPMIFTVEYLLKMGSSYSESLVFVFLGVSLISSNHHFDIPFISLTLVGCLVFRFLGVYLLCFIANRFRSEQERICFEDQFVMAYGGIRGAVCYGLVMAIDEKAFPAKGMFVTTTLIVIVFTTIIQGSTIKFLVEMLQVKRSRNYGKESEKKRVIDYFFGETNKQLMFFIEDLIAHHGQNYFFRKFLEKDRVYIKPLLIANYRQLEADIVVQHQRMEIDEYACNIKGQGGSFAGLPTVSSLADMAHHPGLPKSKSEAILLPRVHDTIHDAFSPEPTERSNLLPVPPPSQRSIPRNESLSGFVREAFETAAQKQGRGSLRDKDFDYGMDGRRNFRQRRRSLYSRHLLDLDFCEDDKSEATPIKPKESAPLGDEFDNNLTYPANKFTSLKVAKQMRNYGKSLKERGGAVSPRAFLRGRPSAKDQLQSSARDTSPPKPAGAISRPRLSLPTPDEIQLKRKPPKISFAMYDETIPPIDQTAPPTARQGRKVSTGRKVFVVGGDERDLNPIREEPSFLSPDYPPPPVPSTSKKPGKRERTTSSNN</sequence>